<accession>A0AAD3TC67</accession>
<dbReference type="PANTHER" id="PTHR37702:SF1">
    <property type="entry name" value="HYDROXYPROLINE-RICH GLYCOPROTEIN FAMILY PROTEIN"/>
    <property type="match status" value="1"/>
</dbReference>
<comment type="caution">
    <text evidence="3">The sequence shown here is derived from an EMBL/GenBank/DDBJ whole genome shotgun (WGS) entry which is preliminary data.</text>
</comment>
<dbReference type="AlphaFoldDB" id="A0AAD3TC67"/>
<protein>
    <submittedName>
        <fullName evidence="3">Uncharacterized protein</fullName>
    </submittedName>
</protein>
<evidence type="ECO:0000256" key="1">
    <source>
        <dbReference type="SAM" id="Phobius"/>
    </source>
</evidence>
<feature type="transmembrane region" description="Helical" evidence="1">
    <location>
        <begin position="130"/>
        <end position="149"/>
    </location>
</feature>
<dbReference type="EMBL" id="BSYO01000030">
    <property type="protein sequence ID" value="GMH26254.1"/>
    <property type="molecule type" value="Genomic_DNA"/>
</dbReference>
<reference evidence="3" key="1">
    <citation type="submission" date="2023-05" db="EMBL/GenBank/DDBJ databases">
        <title>Nepenthes gracilis genome sequencing.</title>
        <authorList>
            <person name="Fukushima K."/>
        </authorList>
    </citation>
    <scope>NUCLEOTIDE SEQUENCE</scope>
    <source>
        <strain evidence="3">SING2019-196</strain>
    </source>
</reference>
<evidence type="ECO:0000256" key="2">
    <source>
        <dbReference type="SAM" id="SignalP"/>
    </source>
</evidence>
<keyword evidence="1" id="KW-1133">Transmembrane helix</keyword>
<keyword evidence="2" id="KW-0732">Signal</keyword>
<feature type="chain" id="PRO_5042101779" evidence="2">
    <location>
        <begin position="39"/>
        <end position="154"/>
    </location>
</feature>
<feature type="signal peptide" evidence="2">
    <location>
        <begin position="1"/>
        <end position="38"/>
    </location>
</feature>
<dbReference type="Proteomes" id="UP001279734">
    <property type="component" value="Unassembled WGS sequence"/>
</dbReference>
<keyword evidence="1" id="KW-0472">Membrane</keyword>
<name>A0AAD3TC67_NEPGR</name>
<organism evidence="3 4">
    <name type="scientific">Nepenthes gracilis</name>
    <name type="common">Slender pitcher plant</name>
    <dbReference type="NCBI Taxonomy" id="150966"/>
    <lineage>
        <taxon>Eukaryota</taxon>
        <taxon>Viridiplantae</taxon>
        <taxon>Streptophyta</taxon>
        <taxon>Embryophyta</taxon>
        <taxon>Tracheophyta</taxon>
        <taxon>Spermatophyta</taxon>
        <taxon>Magnoliopsida</taxon>
        <taxon>eudicotyledons</taxon>
        <taxon>Gunneridae</taxon>
        <taxon>Pentapetalae</taxon>
        <taxon>Caryophyllales</taxon>
        <taxon>Nepenthaceae</taxon>
        <taxon>Nepenthes</taxon>
    </lineage>
</organism>
<dbReference type="PANTHER" id="PTHR37702">
    <property type="entry name" value="PROLINE-RICH FAMILY PROTEIN"/>
    <property type="match status" value="1"/>
</dbReference>
<sequence>MPIPHAHSSSMGTKITKTATTLIFFSELLYFLLPVVVAEGDCPYPCLPPPTGGATTQAPPATQTGSYPPPGYYYSPPMGNLPYYPPPGYGGLTTAPPPPDPILPYFPYYYRNGLHRSDQSPAAGLPLRSTLLILTASLAVSLSFFLLFYQPVYM</sequence>
<evidence type="ECO:0000313" key="3">
    <source>
        <dbReference type="EMBL" id="GMH26254.1"/>
    </source>
</evidence>
<proteinExistence type="predicted"/>
<keyword evidence="1" id="KW-0812">Transmembrane</keyword>
<gene>
    <name evidence="3" type="ORF">Nepgr_028097</name>
</gene>
<keyword evidence="4" id="KW-1185">Reference proteome</keyword>
<evidence type="ECO:0000313" key="4">
    <source>
        <dbReference type="Proteomes" id="UP001279734"/>
    </source>
</evidence>